<evidence type="ECO:0000256" key="4">
    <source>
        <dbReference type="SAM" id="MobiDB-lite"/>
    </source>
</evidence>
<evidence type="ECO:0000256" key="2">
    <source>
        <dbReference type="ARBA" id="ARBA00022980"/>
    </source>
</evidence>
<dbReference type="InterPro" id="IPR000589">
    <property type="entry name" value="Ribosomal_uS15"/>
</dbReference>
<comment type="similarity">
    <text evidence="1">Belongs to the universal ribosomal protein uS15 family.</text>
</comment>
<gene>
    <name evidence="6" type="ORF">WJX75_004649</name>
</gene>
<dbReference type="Gene3D" id="3.50.50.60">
    <property type="entry name" value="FAD/NAD(P)-binding domain"/>
    <property type="match status" value="1"/>
</dbReference>
<keyword evidence="3" id="KW-0687">Ribonucleoprotein</keyword>
<dbReference type="Gene3D" id="3.90.660.50">
    <property type="match status" value="1"/>
</dbReference>
<dbReference type="Gene3D" id="1.10.287.10">
    <property type="entry name" value="S15/NS1, RNA-binding"/>
    <property type="match status" value="1"/>
</dbReference>
<dbReference type="Pfam" id="PF01593">
    <property type="entry name" value="Amino_oxidase"/>
    <property type="match status" value="1"/>
</dbReference>
<reference evidence="6 7" key="1">
    <citation type="journal article" date="2024" name="Nat. Commun.">
        <title>Phylogenomics reveals the evolutionary origins of lichenization in chlorophyte algae.</title>
        <authorList>
            <person name="Puginier C."/>
            <person name="Libourel C."/>
            <person name="Otte J."/>
            <person name="Skaloud P."/>
            <person name="Haon M."/>
            <person name="Grisel S."/>
            <person name="Petersen M."/>
            <person name="Berrin J.G."/>
            <person name="Delaux P.M."/>
            <person name="Dal Grande F."/>
            <person name="Keller J."/>
        </authorList>
    </citation>
    <scope>NUCLEOTIDE SEQUENCE [LARGE SCALE GENOMIC DNA]</scope>
    <source>
        <strain evidence="6 7">SAG 216-7</strain>
    </source>
</reference>
<evidence type="ECO:0000313" key="7">
    <source>
        <dbReference type="Proteomes" id="UP001491310"/>
    </source>
</evidence>
<dbReference type="EMBL" id="JALJOT010000014">
    <property type="protein sequence ID" value="KAK9903392.1"/>
    <property type="molecule type" value="Genomic_DNA"/>
</dbReference>
<keyword evidence="2" id="KW-0689">Ribosomal protein</keyword>
<feature type="region of interest" description="Disordered" evidence="4">
    <location>
        <begin position="87"/>
        <end position="117"/>
    </location>
</feature>
<comment type="caution">
    <text evidence="6">The sequence shown here is derived from an EMBL/GenBank/DDBJ whole genome shotgun (WGS) entry which is preliminary data.</text>
</comment>
<evidence type="ECO:0000256" key="3">
    <source>
        <dbReference type="ARBA" id="ARBA00023274"/>
    </source>
</evidence>
<name>A0ABR2YDT4_9CHLO</name>
<organism evidence="6 7">
    <name type="scientific">Coccomyxa subellipsoidea</name>
    <dbReference type="NCBI Taxonomy" id="248742"/>
    <lineage>
        <taxon>Eukaryota</taxon>
        <taxon>Viridiplantae</taxon>
        <taxon>Chlorophyta</taxon>
        <taxon>core chlorophytes</taxon>
        <taxon>Trebouxiophyceae</taxon>
        <taxon>Trebouxiophyceae incertae sedis</taxon>
        <taxon>Coccomyxaceae</taxon>
        <taxon>Coccomyxa</taxon>
    </lineage>
</organism>
<dbReference type="InterPro" id="IPR045892">
    <property type="entry name" value="CrtISO-like"/>
</dbReference>
<evidence type="ECO:0000259" key="5">
    <source>
        <dbReference type="Pfam" id="PF01593"/>
    </source>
</evidence>
<accession>A0ABR2YDT4</accession>
<dbReference type="InterPro" id="IPR036188">
    <property type="entry name" value="FAD/NAD-bd_sf"/>
</dbReference>
<feature type="domain" description="Amine oxidase" evidence="5">
    <location>
        <begin position="130"/>
        <end position="622"/>
    </location>
</feature>
<evidence type="ECO:0000313" key="6">
    <source>
        <dbReference type="EMBL" id="KAK9903392.1"/>
    </source>
</evidence>
<dbReference type="SMART" id="SM01387">
    <property type="entry name" value="Ribosomal_S15"/>
    <property type="match status" value="1"/>
</dbReference>
<dbReference type="Proteomes" id="UP001491310">
    <property type="component" value="Unassembled WGS sequence"/>
</dbReference>
<proteinExistence type="inferred from homology"/>
<dbReference type="Pfam" id="PF00312">
    <property type="entry name" value="Ribosomal_S15"/>
    <property type="match status" value="1"/>
</dbReference>
<dbReference type="InterPro" id="IPR009068">
    <property type="entry name" value="uS15_NS1_RNA-bd_sf"/>
</dbReference>
<dbReference type="SUPFAM" id="SSF51905">
    <property type="entry name" value="FAD/NAD(P)-binding domain"/>
    <property type="match status" value="1"/>
</dbReference>
<dbReference type="InterPro" id="IPR002937">
    <property type="entry name" value="Amino_oxidase"/>
</dbReference>
<sequence length="638" mass="69019">MRFRPSTAEPQRPDGGIDTPPQPDLVDKFLSQELMGSHDQRQERIKAAMGRFQRFPGDTGSSEVQVAILTEKIYAMAEHMKIHRKDFSSRNVPSAPPGAATDPDATHSQPSTSGRDCSHSTDYVIIGSGIGGLCCAALLAKYGYRVTVCESHYHAGGAAHSFEVQGYHFDAGPSFFAGLSGKAGGSPNPLKQVLDAVGESVECAIYDRWVTYTPEAKFQTVCNAERYAATILEQGGPEALAQWRSLEREMAPLQQGAATFPAAALRSDFGVLLTMLRFFGPSLAKTGLVAPKLTAPFSKIVDRVVTNAWLRRFLDLECFVLSGMLAKDTICAEMAFMLMERNRAGSTIDYPLQGSRGIVDALVRGIEKNGGRVMLRARVEDILLEGGKAVGVRLAKRGSRQQGHEVIRAARAVISNASVWDTQRLLPTGAAPDSWRKQAMNTPQTGSFVHLHLGINAEGLPANLDCHHLIVNSWEDLEAPQNVCIGSIPTVFNPRLAPPGKALVHAYTAGNEPYSVWEGKDRNSDEYRQLKEDRSQVLWRALERAIPDVRERAELVLVGTPLTHERFLNRHRGTYGAAISAASGSFPGPQTPIPGLYRCGDSCAPGIGVPAAAASGMITANTLAPVHKHLQLLSALGL</sequence>
<dbReference type="PANTHER" id="PTHR46313">
    <property type="match status" value="1"/>
</dbReference>
<evidence type="ECO:0000256" key="1">
    <source>
        <dbReference type="ARBA" id="ARBA00008434"/>
    </source>
</evidence>
<dbReference type="PANTHER" id="PTHR46313:SF6">
    <property type="entry name" value="FAD_NAD(P)-BINDING OXIDOREDUCTASE FAMILY PROTEIN"/>
    <property type="match status" value="1"/>
</dbReference>
<dbReference type="CDD" id="cd00353">
    <property type="entry name" value="Ribosomal_S15p_S13e"/>
    <property type="match status" value="1"/>
</dbReference>
<protein>
    <recommendedName>
        <fullName evidence="5">Amine oxidase domain-containing protein</fullName>
    </recommendedName>
</protein>
<keyword evidence="7" id="KW-1185">Reference proteome</keyword>
<dbReference type="SUPFAM" id="SSF47060">
    <property type="entry name" value="S15/NS1 RNA-binding domain"/>
    <property type="match status" value="1"/>
</dbReference>
<feature type="region of interest" description="Disordered" evidence="4">
    <location>
        <begin position="1"/>
        <end position="25"/>
    </location>
</feature>